<feature type="region of interest" description="Disordered" evidence="1">
    <location>
        <begin position="39"/>
        <end position="59"/>
    </location>
</feature>
<keyword evidence="3" id="KW-1185">Reference proteome</keyword>
<accession>U5D488</accession>
<gene>
    <name evidence="2" type="ORF">AMTR_s00063p00105140</name>
</gene>
<organism evidence="2 3">
    <name type="scientific">Amborella trichopoda</name>
    <dbReference type="NCBI Taxonomy" id="13333"/>
    <lineage>
        <taxon>Eukaryota</taxon>
        <taxon>Viridiplantae</taxon>
        <taxon>Streptophyta</taxon>
        <taxon>Embryophyta</taxon>
        <taxon>Tracheophyta</taxon>
        <taxon>Spermatophyta</taxon>
        <taxon>Magnoliopsida</taxon>
        <taxon>Amborellales</taxon>
        <taxon>Amborellaceae</taxon>
        <taxon>Amborella</taxon>
    </lineage>
</organism>
<reference evidence="3" key="1">
    <citation type="journal article" date="2013" name="Science">
        <title>The Amborella genome and the evolution of flowering plants.</title>
        <authorList>
            <consortium name="Amborella Genome Project"/>
        </authorList>
    </citation>
    <scope>NUCLEOTIDE SEQUENCE [LARGE SCALE GENOMIC DNA]</scope>
</reference>
<name>U5D488_AMBTC</name>
<sequence length="59" mass="6657">MAELVVPADTQSSDFSLAFNNVSFSDGILTFEIMAEPWTEESAPDKRNREEQQFCGEIQ</sequence>
<dbReference type="Gramene" id="ERN16237">
    <property type="protein sequence ID" value="ERN16237"/>
    <property type="gene ID" value="AMTR_s00063p00105140"/>
</dbReference>
<feature type="compositionally biased region" description="Basic and acidic residues" evidence="1">
    <location>
        <begin position="43"/>
        <end position="52"/>
    </location>
</feature>
<dbReference type="HOGENOM" id="CLU_2963914_0_0_1"/>
<dbReference type="Proteomes" id="UP000017836">
    <property type="component" value="Unassembled WGS sequence"/>
</dbReference>
<protein>
    <submittedName>
        <fullName evidence="2">Uncharacterized protein</fullName>
    </submittedName>
</protein>
<dbReference type="EMBL" id="KI392467">
    <property type="protein sequence ID" value="ERN16237.1"/>
    <property type="molecule type" value="Genomic_DNA"/>
</dbReference>
<dbReference type="AlphaFoldDB" id="U5D488"/>
<evidence type="ECO:0000313" key="3">
    <source>
        <dbReference type="Proteomes" id="UP000017836"/>
    </source>
</evidence>
<evidence type="ECO:0000313" key="2">
    <source>
        <dbReference type="EMBL" id="ERN16237.1"/>
    </source>
</evidence>
<evidence type="ECO:0000256" key="1">
    <source>
        <dbReference type="SAM" id="MobiDB-lite"/>
    </source>
</evidence>
<proteinExistence type="predicted"/>